<feature type="transmembrane region" description="Helical" evidence="1">
    <location>
        <begin position="115"/>
        <end position="132"/>
    </location>
</feature>
<evidence type="ECO:0000313" key="4">
    <source>
        <dbReference type="Proteomes" id="UP000193495"/>
    </source>
</evidence>
<keyword evidence="1" id="KW-0472">Membrane</keyword>
<dbReference type="OrthoDB" id="8393979at2"/>
<dbReference type="EMBL" id="FWFY01000003">
    <property type="protein sequence ID" value="SLN35153.1"/>
    <property type="molecule type" value="Genomic_DNA"/>
</dbReference>
<evidence type="ECO:0000313" key="3">
    <source>
        <dbReference type="EMBL" id="SLN35153.1"/>
    </source>
</evidence>
<keyword evidence="5" id="KW-1185">Reference proteome</keyword>
<feature type="transmembrane region" description="Helical" evidence="1">
    <location>
        <begin position="27"/>
        <end position="53"/>
    </location>
</feature>
<evidence type="ECO:0000313" key="2">
    <source>
        <dbReference type="EMBL" id="PSK87855.1"/>
    </source>
</evidence>
<name>A0A1X6YYW6_9RHOB</name>
<protein>
    <submittedName>
        <fullName evidence="2">Putative membrane protein</fullName>
    </submittedName>
</protein>
<evidence type="ECO:0000313" key="5">
    <source>
        <dbReference type="Proteomes" id="UP000240624"/>
    </source>
</evidence>
<keyword evidence="1" id="KW-1133">Transmembrane helix</keyword>
<reference evidence="2 5" key="2">
    <citation type="submission" date="2018-03" db="EMBL/GenBank/DDBJ databases">
        <title>Genomic Encyclopedia of Archaeal and Bacterial Type Strains, Phase II (KMG-II): from individual species to whole genera.</title>
        <authorList>
            <person name="Goeker M."/>
        </authorList>
    </citation>
    <scope>NUCLEOTIDE SEQUENCE [LARGE SCALE GENOMIC DNA]</scope>
    <source>
        <strain evidence="2 5">DSM 29956</strain>
    </source>
</reference>
<dbReference type="InterPro" id="IPR021125">
    <property type="entry name" value="DUF2127"/>
</dbReference>
<reference evidence="3 4" key="1">
    <citation type="submission" date="2017-03" db="EMBL/GenBank/DDBJ databases">
        <authorList>
            <person name="Afonso C.L."/>
            <person name="Miller P.J."/>
            <person name="Scott M.A."/>
            <person name="Spackman E."/>
            <person name="Goraichik I."/>
            <person name="Dimitrov K.M."/>
            <person name="Suarez D.L."/>
            <person name="Swayne D.E."/>
        </authorList>
    </citation>
    <scope>NUCLEOTIDE SEQUENCE [LARGE SCALE GENOMIC DNA]</scope>
    <source>
        <strain evidence="3 4">CECT 8367</strain>
    </source>
</reference>
<dbReference type="Proteomes" id="UP000240624">
    <property type="component" value="Unassembled WGS sequence"/>
</dbReference>
<keyword evidence="1" id="KW-0812">Transmembrane</keyword>
<dbReference type="EMBL" id="PYGB01000002">
    <property type="protein sequence ID" value="PSK87855.1"/>
    <property type="molecule type" value="Genomic_DNA"/>
</dbReference>
<dbReference type="AlphaFoldDB" id="A0A1X6YYW6"/>
<dbReference type="RefSeq" id="WP_085895776.1">
    <property type="nucleotide sequence ID" value="NZ_FWFY01000003.1"/>
</dbReference>
<accession>A0A1X6YYW6</accession>
<dbReference type="Proteomes" id="UP000193495">
    <property type="component" value="Unassembled WGS sequence"/>
</dbReference>
<sequence length="175" mass="19228">MSSPIAARTEEAPPRRRLIHRLFEASLLFKGLFAGFETLAGLTLLVTPGAAILELLDRVTAPELAQDPRDLLARALLDASQRLSIETQHFYALYLLTHGGVKLAMVLLLARGLHWAYPVAMAVLALFIAYQIHLFVLAPSATLVALSLFDVAMIWLVHAEWRGARARIAQPPTQG</sequence>
<feature type="transmembrane region" description="Helical" evidence="1">
    <location>
        <begin position="138"/>
        <end position="157"/>
    </location>
</feature>
<proteinExistence type="predicted"/>
<feature type="transmembrane region" description="Helical" evidence="1">
    <location>
        <begin position="91"/>
        <end position="110"/>
    </location>
</feature>
<dbReference type="Pfam" id="PF09900">
    <property type="entry name" value="DUF2127"/>
    <property type="match status" value="1"/>
</dbReference>
<evidence type="ECO:0000256" key="1">
    <source>
        <dbReference type="SAM" id="Phobius"/>
    </source>
</evidence>
<gene>
    <name evidence="2" type="ORF">CLV79_102344</name>
    <name evidence="3" type="ORF">LOS8367_01426</name>
</gene>
<organism evidence="3 4">
    <name type="scientific">Limimaricola soesokkakensis</name>
    <dbReference type="NCBI Taxonomy" id="1343159"/>
    <lineage>
        <taxon>Bacteria</taxon>
        <taxon>Pseudomonadati</taxon>
        <taxon>Pseudomonadota</taxon>
        <taxon>Alphaproteobacteria</taxon>
        <taxon>Rhodobacterales</taxon>
        <taxon>Paracoccaceae</taxon>
        <taxon>Limimaricola</taxon>
    </lineage>
</organism>